<evidence type="ECO:0000313" key="3">
    <source>
        <dbReference type="Proteomes" id="UP000318093"/>
    </source>
</evidence>
<evidence type="ECO:0000313" key="2">
    <source>
        <dbReference type="EMBL" id="TMI79503.1"/>
    </source>
</evidence>
<evidence type="ECO:0008006" key="4">
    <source>
        <dbReference type="Google" id="ProtNLM"/>
    </source>
</evidence>
<reference evidence="2 3" key="1">
    <citation type="journal article" date="2019" name="Nat. Microbiol.">
        <title>Mediterranean grassland soil C-N compound turnover is dependent on rainfall and depth, and is mediated by genomically divergent microorganisms.</title>
        <authorList>
            <person name="Diamond S."/>
            <person name="Andeer P.F."/>
            <person name="Li Z."/>
            <person name="Crits-Christoph A."/>
            <person name="Burstein D."/>
            <person name="Anantharaman K."/>
            <person name="Lane K.R."/>
            <person name="Thomas B.C."/>
            <person name="Pan C."/>
            <person name="Northen T.R."/>
            <person name="Banfield J.F."/>
        </authorList>
    </citation>
    <scope>NUCLEOTIDE SEQUENCE [LARGE SCALE GENOMIC DNA]</scope>
    <source>
        <strain evidence="2">NP_6</strain>
    </source>
</reference>
<dbReference type="Proteomes" id="UP000318093">
    <property type="component" value="Unassembled WGS sequence"/>
</dbReference>
<dbReference type="EMBL" id="VBAN01000323">
    <property type="protein sequence ID" value="TMI79503.1"/>
    <property type="molecule type" value="Genomic_DNA"/>
</dbReference>
<evidence type="ECO:0000256" key="1">
    <source>
        <dbReference type="SAM" id="MobiDB-lite"/>
    </source>
</evidence>
<organism evidence="2 3">
    <name type="scientific">Candidatus Segetimicrobium genomatis</name>
    <dbReference type="NCBI Taxonomy" id="2569760"/>
    <lineage>
        <taxon>Bacteria</taxon>
        <taxon>Bacillati</taxon>
        <taxon>Candidatus Sysuimicrobiota</taxon>
        <taxon>Candidatus Sysuimicrobiia</taxon>
        <taxon>Candidatus Sysuimicrobiales</taxon>
        <taxon>Candidatus Segetimicrobiaceae</taxon>
        <taxon>Candidatus Segetimicrobium</taxon>
    </lineage>
</organism>
<comment type="caution">
    <text evidence="2">The sequence shown here is derived from an EMBL/GenBank/DDBJ whole genome shotgun (WGS) entry which is preliminary data.</text>
</comment>
<protein>
    <recommendedName>
        <fullName evidence="4">OB domain-containing protein</fullName>
    </recommendedName>
</protein>
<dbReference type="AlphaFoldDB" id="A0A537J7N6"/>
<gene>
    <name evidence="2" type="ORF">E6H03_10120</name>
</gene>
<name>A0A537J7N6_9BACT</name>
<feature type="non-terminal residue" evidence="2">
    <location>
        <position position="1"/>
    </location>
</feature>
<feature type="region of interest" description="Disordered" evidence="1">
    <location>
        <begin position="225"/>
        <end position="292"/>
    </location>
</feature>
<sequence length="292" mass="29974">ILFRAEDFVDLARSAVLRELSALPALSSDVEKFQGVCKLPFSDVPDLETFIAGRFQYAGGAVHAPAASAAPKAALPPAAPRAVPPAAASRAVALPAAPKDVPPAAAPGGRPALLDGSNVEELRRHAGQRVDVVGSVAYYHVSGKGFSRPLVLLNFGAYPDHTFTLVFRDCALKAFRRSGVDPQILVGKRIKVSGVMASYKGKPQMEVEDPAQIQVLGGGTAAQQLIGSPAAGPVPGPHRQAGAGSSESVSRAHTEGGEGSTGPRAHAEGGEGATRPRAHTEGGEEGTPSSFS</sequence>
<proteinExistence type="predicted"/>
<accession>A0A537J7N6</accession>